<proteinExistence type="predicted"/>
<dbReference type="EMBL" id="QGMG01000054">
    <property type="protein sequence ID" value="TVY58168.1"/>
    <property type="molecule type" value="Genomic_DNA"/>
</dbReference>
<organism evidence="2 3">
    <name type="scientific">Lachnellula cervina</name>
    <dbReference type="NCBI Taxonomy" id="1316786"/>
    <lineage>
        <taxon>Eukaryota</taxon>
        <taxon>Fungi</taxon>
        <taxon>Dikarya</taxon>
        <taxon>Ascomycota</taxon>
        <taxon>Pezizomycotina</taxon>
        <taxon>Leotiomycetes</taxon>
        <taxon>Helotiales</taxon>
        <taxon>Lachnaceae</taxon>
        <taxon>Lachnellula</taxon>
    </lineage>
</organism>
<feature type="region of interest" description="Disordered" evidence="1">
    <location>
        <begin position="1"/>
        <end position="113"/>
    </location>
</feature>
<name>A0A7D8YXN7_9HELO</name>
<accession>A0A7D8YXN7</accession>
<feature type="compositionally biased region" description="Basic and acidic residues" evidence="1">
    <location>
        <begin position="100"/>
        <end position="113"/>
    </location>
</feature>
<protein>
    <submittedName>
        <fullName evidence="2">Uncharacterized protein</fullName>
    </submittedName>
</protein>
<reference evidence="2 3" key="1">
    <citation type="submission" date="2018-05" db="EMBL/GenBank/DDBJ databases">
        <title>Whole genome sequencing for identification of molecular markers to develop diagnostic detection tools for the regulated plant pathogen Lachnellula willkommii.</title>
        <authorList>
            <person name="Giroux E."/>
            <person name="Bilodeau G."/>
        </authorList>
    </citation>
    <scope>NUCLEOTIDE SEQUENCE [LARGE SCALE GENOMIC DNA]</scope>
    <source>
        <strain evidence="2 3">CBS 625.97</strain>
    </source>
</reference>
<evidence type="ECO:0000313" key="2">
    <source>
        <dbReference type="EMBL" id="TVY58168.1"/>
    </source>
</evidence>
<keyword evidence="3" id="KW-1185">Reference proteome</keyword>
<gene>
    <name evidence="2" type="ORF">LCER1_G001378</name>
</gene>
<sequence>MSSPTSSSSPTQSPKRSSKFVEGSALAGPDLLQRTPTSIEHLQTILAMEDAMERHKHQHRNSHSSIESLASSSPSRSPTSEFSMPKEKEGRRSINFGRSSMDEQPKGDVDAEGVVRKFKGRLRALTGGSLHAKPHPGT</sequence>
<dbReference type="AlphaFoldDB" id="A0A7D8YXN7"/>
<comment type="caution">
    <text evidence="2">The sequence shown here is derived from an EMBL/GenBank/DDBJ whole genome shotgun (WGS) entry which is preliminary data.</text>
</comment>
<evidence type="ECO:0000313" key="3">
    <source>
        <dbReference type="Proteomes" id="UP000481288"/>
    </source>
</evidence>
<evidence type="ECO:0000256" key="1">
    <source>
        <dbReference type="SAM" id="MobiDB-lite"/>
    </source>
</evidence>
<dbReference type="OrthoDB" id="3536671at2759"/>
<dbReference type="Proteomes" id="UP000481288">
    <property type="component" value="Unassembled WGS sequence"/>
</dbReference>
<feature type="compositionally biased region" description="Low complexity" evidence="1">
    <location>
        <begin position="63"/>
        <end position="83"/>
    </location>
</feature>
<feature type="compositionally biased region" description="Low complexity" evidence="1">
    <location>
        <begin position="1"/>
        <end position="15"/>
    </location>
</feature>